<sequence>MARHRDQAEFEWVGWRLKLLIPLWTAQVAMLLGLMGIFSYRLAETVQRWEEKDKKGKLPMVELVWECTNVGFSVLSLLLSIVEIVKTSSETLTPFVMLATNAVKMACSSAILGLDIVVYLRRSDEHYSIVGLAIDCGLLAATLIAFIYAIVTFRKLRKYDSYHPTNVKHFGYRDDDMEMGNNVRVSATKPRSVSSVTMTSITSYPSQTAAGTGASTGSTGPTPSSQPSEGGARRYSHQRDTLYEEYLGHRASVTLKHQIDRTVGAEFGWGAERPSSGEPTVVLPRTDSFVTSGVVPSAAVAGREVVRRESEYSLMAVPEDAGGVDEGWDLGQRGNVVEEDSQALLGEHNGDEELGGRSIPKYRDDSASKSGPDT</sequence>
<feature type="region of interest" description="Disordered" evidence="1">
    <location>
        <begin position="205"/>
        <end position="236"/>
    </location>
</feature>
<feature type="transmembrane region" description="Helical" evidence="2">
    <location>
        <begin position="102"/>
        <end position="120"/>
    </location>
</feature>
<dbReference type="EMBL" id="JAZHXJ010000079">
    <property type="protein sequence ID" value="KAL1876375.1"/>
    <property type="molecule type" value="Genomic_DNA"/>
</dbReference>
<protein>
    <recommendedName>
        <fullName evidence="5">Transmembrane protein</fullName>
    </recommendedName>
</protein>
<feature type="compositionally biased region" description="Low complexity" evidence="1">
    <location>
        <begin position="205"/>
        <end position="228"/>
    </location>
</feature>
<evidence type="ECO:0000313" key="3">
    <source>
        <dbReference type="EMBL" id="KAL1876375.1"/>
    </source>
</evidence>
<feature type="transmembrane region" description="Helical" evidence="2">
    <location>
        <begin position="20"/>
        <end position="42"/>
    </location>
</feature>
<accession>A0ABR3XKX0</accession>
<evidence type="ECO:0008006" key="5">
    <source>
        <dbReference type="Google" id="ProtNLM"/>
    </source>
</evidence>
<proteinExistence type="predicted"/>
<reference evidence="3 4" key="1">
    <citation type="journal article" date="2024" name="Commun. Biol.">
        <title>Comparative genomic analysis of thermophilic fungi reveals convergent evolutionary adaptations and gene losses.</title>
        <authorList>
            <person name="Steindorff A.S."/>
            <person name="Aguilar-Pontes M.V."/>
            <person name="Robinson A.J."/>
            <person name="Andreopoulos B."/>
            <person name="LaButti K."/>
            <person name="Kuo A."/>
            <person name="Mondo S."/>
            <person name="Riley R."/>
            <person name="Otillar R."/>
            <person name="Haridas S."/>
            <person name="Lipzen A."/>
            <person name="Grimwood J."/>
            <person name="Schmutz J."/>
            <person name="Clum A."/>
            <person name="Reid I.D."/>
            <person name="Moisan M.C."/>
            <person name="Butler G."/>
            <person name="Nguyen T.T.M."/>
            <person name="Dewar K."/>
            <person name="Conant G."/>
            <person name="Drula E."/>
            <person name="Henrissat B."/>
            <person name="Hansel C."/>
            <person name="Singer S."/>
            <person name="Hutchinson M.I."/>
            <person name="de Vries R.P."/>
            <person name="Natvig D.O."/>
            <person name="Powell A.J."/>
            <person name="Tsang A."/>
            <person name="Grigoriev I.V."/>
        </authorList>
    </citation>
    <scope>NUCLEOTIDE SEQUENCE [LARGE SCALE GENOMIC DNA]</scope>
    <source>
        <strain evidence="3 4">ATCC 24622</strain>
    </source>
</reference>
<feature type="region of interest" description="Disordered" evidence="1">
    <location>
        <begin position="340"/>
        <end position="374"/>
    </location>
</feature>
<keyword evidence="4" id="KW-1185">Reference proteome</keyword>
<gene>
    <name evidence="3" type="ORF">VTK73DRAFT_9444</name>
</gene>
<organism evidence="3 4">
    <name type="scientific">Phialemonium thermophilum</name>
    <dbReference type="NCBI Taxonomy" id="223376"/>
    <lineage>
        <taxon>Eukaryota</taxon>
        <taxon>Fungi</taxon>
        <taxon>Dikarya</taxon>
        <taxon>Ascomycota</taxon>
        <taxon>Pezizomycotina</taxon>
        <taxon>Sordariomycetes</taxon>
        <taxon>Sordariomycetidae</taxon>
        <taxon>Cephalothecales</taxon>
        <taxon>Cephalothecaceae</taxon>
        <taxon>Phialemonium</taxon>
    </lineage>
</organism>
<keyword evidence="2" id="KW-1133">Transmembrane helix</keyword>
<evidence type="ECO:0000313" key="4">
    <source>
        <dbReference type="Proteomes" id="UP001586593"/>
    </source>
</evidence>
<comment type="caution">
    <text evidence="3">The sequence shown here is derived from an EMBL/GenBank/DDBJ whole genome shotgun (WGS) entry which is preliminary data.</text>
</comment>
<evidence type="ECO:0000256" key="2">
    <source>
        <dbReference type="SAM" id="Phobius"/>
    </source>
</evidence>
<keyword evidence="2" id="KW-0812">Transmembrane</keyword>
<keyword evidence="2" id="KW-0472">Membrane</keyword>
<feature type="transmembrane region" description="Helical" evidence="2">
    <location>
        <begin position="63"/>
        <end position="82"/>
    </location>
</feature>
<dbReference type="Proteomes" id="UP001586593">
    <property type="component" value="Unassembled WGS sequence"/>
</dbReference>
<feature type="transmembrane region" description="Helical" evidence="2">
    <location>
        <begin position="127"/>
        <end position="151"/>
    </location>
</feature>
<name>A0ABR3XKX0_9PEZI</name>
<evidence type="ECO:0000256" key="1">
    <source>
        <dbReference type="SAM" id="MobiDB-lite"/>
    </source>
</evidence>
<feature type="compositionally biased region" description="Basic and acidic residues" evidence="1">
    <location>
        <begin position="348"/>
        <end position="367"/>
    </location>
</feature>